<reference evidence="6 7" key="1">
    <citation type="submission" date="2023-04" db="EMBL/GenBank/DDBJ databases">
        <title>A novel bacteria isolated from coastal sediment.</title>
        <authorList>
            <person name="Liu X.-J."/>
            <person name="Du Z.-J."/>
        </authorList>
    </citation>
    <scope>NUCLEOTIDE SEQUENCE [LARGE SCALE GENOMIC DNA]</scope>
    <source>
        <strain evidence="6 7">SDUM461003</strain>
    </source>
</reference>
<dbReference type="RefSeq" id="WP_308948383.1">
    <property type="nucleotide sequence ID" value="NZ_JARXHW010000003.1"/>
</dbReference>
<sequence length="445" mass="47484">MSEATAILEYPVELPVRGHYDVVVAGGGPAGIAAAIAAGRSGAKVCLIEHQGMLGGIWTAGLLTLILDSKKKPGLIVEIRNELRRRDAIEPTRDLYDAEAMKLVLEDLCQRAGVEVRLYTRLVSAKLAGRRMTHVILEAKEGRFAIAGDAFVDTTGDGDLAARAGCQFDLGRAEDSLLQPMSLLAMLSGVPESIRKAPFKGATSGCCVDKDWLYQMLVAAGCTPSYTKPSLFPLSNGLCCLMSNHIYEKSPLNSVDLTAASIQARKELHEAVAAMRTFPGGEWSEVQVVASAPHIGVREGRRIRGRFHITLEDLLVGRKHVDAVTRVTFPIDVHSIMKSEGGGYGRDSAAAPSLPYDIPLRALIAADVDNLAMAGRCISGDFHAHASYRVTGNAVTTGEAAGIFASHLARTGCDANSYEASGVLAELEAFRQACEARACEPRALV</sequence>
<protein>
    <submittedName>
        <fullName evidence="6">FAD-dependent oxidoreductase</fullName>
    </submittedName>
</protein>
<keyword evidence="2" id="KW-0479">Metal-binding</keyword>
<dbReference type="PANTHER" id="PTHR43498">
    <property type="entry name" value="FERREDOXIN:COB-COM HETERODISULFIDE REDUCTASE SUBUNIT A"/>
    <property type="match status" value="1"/>
</dbReference>
<evidence type="ECO:0000256" key="4">
    <source>
        <dbReference type="ARBA" id="ARBA00023004"/>
    </source>
</evidence>
<dbReference type="InterPro" id="IPR036188">
    <property type="entry name" value="FAD/NAD-bd_sf"/>
</dbReference>
<keyword evidence="3" id="KW-0560">Oxidoreductase</keyword>
<dbReference type="PANTHER" id="PTHR43498:SF1">
    <property type="entry name" value="COB--COM HETERODISULFIDE REDUCTASE IRON-SULFUR SUBUNIT A"/>
    <property type="match status" value="1"/>
</dbReference>
<dbReference type="InterPro" id="IPR039650">
    <property type="entry name" value="HdrA-like"/>
</dbReference>
<evidence type="ECO:0000256" key="1">
    <source>
        <dbReference type="ARBA" id="ARBA00022485"/>
    </source>
</evidence>
<dbReference type="Pfam" id="PF12831">
    <property type="entry name" value="FAD_oxidored"/>
    <property type="match status" value="1"/>
</dbReference>
<evidence type="ECO:0000313" key="6">
    <source>
        <dbReference type="EMBL" id="MDQ8206340.1"/>
    </source>
</evidence>
<dbReference type="SUPFAM" id="SSF51905">
    <property type="entry name" value="FAD/NAD(P)-binding domain"/>
    <property type="match status" value="1"/>
</dbReference>
<evidence type="ECO:0000256" key="5">
    <source>
        <dbReference type="ARBA" id="ARBA00023014"/>
    </source>
</evidence>
<dbReference type="Proteomes" id="UP001225316">
    <property type="component" value="Unassembled WGS sequence"/>
</dbReference>
<evidence type="ECO:0000313" key="7">
    <source>
        <dbReference type="Proteomes" id="UP001225316"/>
    </source>
</evidence>
<organism evidence="6 7">
    <name type="scientific">Thalassobacterium maritimum</name>
    <dbReference type="NCBI Taxonomy" id="3041265"/>
    <lineage>
        <taxon>Bacteria</taxon>
        <taxon>Pseudomonadati</taxon>
        <taxon>Verrucomicrobiota</taxon>
        <taxon>Opitutia</taxon>
        <taxon>Puniceicoccales</taxon>
        <taxon>Coraliomargaritaceae</taxon>
        <taxon>Thalassobacterium</taxon>
    </lineage>
</organism>
<proteinExistence type="predicted"/>
<evidence type="ECO:0000256" key="3">
    <source>
        <dbReference type="ARBA" id="ARBA00023002"/>
    </source>
</evidence>
<dbReference type="EMBL" id="JARXHW010000003">
    <property type="protein sequence ID" value="MDQ8206340.1"/>
    <property type="molecule type" value="Genomic_DNA"/>
</dbReference>
<keyword evidence="5" id="KW-0411">Iron-sulfur</keyword>
<keyword evidence="1" id="KW-0004">4Fe-4S</keyword>
<keyword evidence="7" id="KW-1185">Reference proteome</keyword>
<dbReference type="Gene3D" id="3.50.50.60">
    <property type="entry name" value="FAD/NAD(P)-binding domain"/>
    <property type="match status" value="1"/>
</dbReference>
<name>A0ABU1AQ96_9BACT</name>
<comment type="caution">
    <text evidence="6">The sequence shown here is derived from an EMBL/GenBank/DDBJ whole genome shotgun (WGS) entry which is preliminary data.</text>
</comment>
<evidence type="ECO:0000256" key="2">
    <source>
        <dbReference type="ARBA" id="ARBA00022723"/>
    </source>
</evidence>
<gene>
    <name evidence="6" type="ORF">QEH52_02390</name>
</gene>
<keyword evidence="4" id="KW-0408">Iron</keyword>
<accession>A0ABU1AQ96</accession>